<protein>
    <submittedName>
        <fullName evidence="2">Uncharacterized protein</fullName>
    </submittedName>
</protein>
<dbReference type="AlphaFoldDB" id="A0A4C1WCL3"/>
<keyword evidence="3" id="KW-1185">Reference proteome</keyword>
<comment type="caution">
    <text evidence="2">The sequence shown here is derived from an EMBL/GenBank/DDBJ whole genome shotgun (WGS) entry which is preliminary data.</text>
</comment>
<evidence type="ECO:0000313" key="3">
    <source>
        <dbReference type="Proteomes" id="UP000299102"/>
    </source>
</evidence>
<accession>A0A4C1WCL3</accession>
<sequence>MKSGRGRRATSSPTDGATCAEASEAIETFKEAKDLSSLRRINRQLQNTVEYLLLNFNMVASHPHTMDKMRQQWRRIKQKAKRSTFAHQGTASQTVEGANKRKIKRSHLT</sequence>
<feature type="compositionally biased region" description="Polar residues" evidence="1">
    <location>
        <begin position="85"/>
        <end position="96"/>
    </location>
</feature>
<dbReference type="EMBL" id="BGZK01000538">
    <property type="protein sequence ID" value="GBP49128.1"/>
    <property type="molecule type" value="Genomic_DNA"/>
</dbReference>
<name>A0A4C1WCL3_EUMVA</name>
<feature type="region of interest" description="Disordered" evidence="1">
    <location>
        <begin position="1"/>
        <end position="20"/>
    </location>
</feature>
<organism evidence="2 3">
    <name type="scientific">Eumeta variegata</name>
    <name type="common">Bagworm moth</name>
    <name type="synonym">Eumeta japonica</name>
    <dbReference type="NCBI Taxonomy" id="151549"/>
    <lineage>
        <taxon>Eukaryota</taxon>
        <taxon>Metazoa</taxon>
        <taxon>Ecdysozoa</taxon>
        <taxon>Arthropoda</taxon>
        <taxon>Hexapoda</taxon>
        <taxon>Insecta</taxon>
        <taxon>Pterygota</taxon>
        <taxon>Neoptera</taxon>
        <taxon>Endopterygota</taxon>
        <taxon>Lepidoptera</taxon>
        <taxon>Glossata</taxon>
        <taxon>Ditrysia</taxon>
        <taxon>Tineoidea</taxon>
        <taxon>Psychidae</taxon>
        <taxon>Oiketicinae</taxon>
        <taxon>Eumeta</taxon>
    </lineage>
</organism>
<dbReference type="OrthoDB" id="6084504at2759"/>
<feature type="compositionally biased region" description="Basic residues" evidence="1">
    <location>
        <begin position="100"/>
        <end position="109"/>
    </location>
</feature>
<proteinExistence type="predicted"/>
<reference evidence="2 3" key="1">
    <citation type="journal article" date="2019" name="Commun. Biol.">
        <title>The bagworm genome reveals a unique fibroin gene that provides high tensile strength.</title>
        <authorList>
            <person name="Kono N."/>
            <person name="Nakamura H."/>
            <person name="Ohtoshi R."/>
            <person name="Tomita M."/>
            <person name="Numata K."/>
            <person name="Arakawa K."/>
        </authorList>
    </citation>
    <scope>NUCLEOTIDE SEQUENCE [LARGE SCALE GENOMIC DNA]</scope>
</reference>
<dbReference type="Proteomes" id="UP000299102">
    <property type="component" value="Unassembled WGS sequence"/>
</dbReference>
<evidence type="ECO:0000313" key="2">
    <source>
        <dbReference type="EMBL" id="GBP49128.1"/>
    </source>
</evidence>
<evidence type="ECO:0000256" key="1">
    <source>
        <dbReference type="SAM" id="MobiDB-lite"/>
    </source>
</evidence>
<gene>
    <name evidence="2" type="ORF">EVAR_80796_1</name>
</gene>
<feature type="region of interest" description="Disordered" evidence="1">
    <location>
        <begin position="78"/>
        <end position="109"/>
    </location>
</feature>